<feature type="compositionally biased region" description="Low complexity" evidence="1">
    <location>
        <begin position="541"/>
        <end position="555"/>
    </location>
</feature>
<feature type="region of interest" description="Disordered" evidence="1">
    <location>
        <begin position="311"/>
        <end position="453"/>
    </location>
</feature>
<evidence type="ECO:0000256" key="2">
    <source>
        <dbReference type="SAM" id="Phobius"/>
    </source>
</evidence>
<accession>A0A942SXZ1</accession>
<feature type="compositionally biased region" description="Low complexity" evidence="1">
    <location>
        <begin position="86"/>
        <end position="96"/>
    </location>
</feature>
<feature type="compositionally biased region" description="Basic and acidic residues" evidence="1">
    <location>
        <begin position="126"/>
        <end position="137"/>
    </location>
</feature>
<evidence type="ECO:0000313" key="3">
    <source>
        <dbReference type="EMBL" id="MBS4182314.1"/>
    </source>
</evidence>
<gene>
    <name evidence="3" type="ORF">KHB02_13030</name>
</gene>
<feature type="compositionally biased region" description="Pro residues" evidence="1">
    <location>
        <begin position="76"/>
        <end position="85"/>
    </location>
</feature>
<keyword evidence="2" id="KW-0812">Transmembrane</keyword>
<feature type="region of interest" description="Disordered" evidence="1">
    <location>
        <begin position="1"/>
        <end position="292"/>
    </location>
</feature>
<feature type="compositionally biased region" description="Basic and acidic residues" evidence="1">
    <location>
        <begin position="468"/>
        <end position="478"/>
    </location>
</feature>
<keyword evidence="2" id="KW-1133">Transmembrane helix</keyword>
<feature type="transmembrane region" description="Helical" evidence="2">
    <location>
        <begin position="577"/>
        <end position="597"/>
    </location>
</feature>
<proteinExistence type="predicted"/>
<dbReference type="AlphaFoldDB" id="A0A942SXZ1"/>
<reference evidence="3" key="1">
    <citation type="submission" date="2021-05" db="EMBL/GenBank/DDBJ databases">
        <title>Novel Bacillus species.</title>
        <authorList>
            <person name="Liu G."/>
        </authorList>
    </citation>
    <scope>NUCLEOTIDE SEQUENCE</scope>
    <source>
        <strain evidence="3">FJAT-50051</strain>
    </source>
</reference>
<feature type="compositionally biased region" description="Basic and acidic residues" evidence="1">
    <location>
        <begin position="52"/>
        <end position="66"/>
    </location>
</feature>
<evidence type="ECO:0000256" key="1">
    <source>
        <dbReference type="SAM" id="MobiDB-lite"/>
    </source>
</evidence>
<name>A0A942SXZ1_9BACI</name>
<comment type="caution">
    <text evidence="3">The sequence shown here is derived from an EMBL/GenBank/DDBJ whole genome shotgun (WGS) entry which is preliminary data.</text>
</comment>
<keyword evidence="2" id="KW-0472">Membrane</keyword>
<feature type="compositionally biased region" description="Basic and acidic residues" evidence="1">
    <location>
        <begin position="272"/>
        <end position="284"/>
    </location>
</feature>
<feature type="compositionally biased region" description="Low complexity" evidence="1">
    <location>
        <begin position="138"/>
        <end position="154"/>
    </location>
</feature>
<feature type="region of interest" description="Disordered" evidence="1">
    <location>
        <begin position="519"/>
        <end position="555"/>
    </location>
</feature>
<feature type="compositionally biased region" description="Acidic residues" evidence="1">
    <location>
        <begin position="312"/>
        <end position="321"/>
    </location>
</feature>
<feature type="region of interest" description="Disordered" evidence="1">
    <location>
        <begin position="468"/>
        <end position="505"/>
    </location>
</feature>
<dbReference type="EMBL" id="JAGYPE010000002">
    <property type="protein sequence ID" value="MBS4182314.1"/>
    <property type="molecule type" value="Genomic_DNA"/>
</dbReference>
<feature type="compositionally biased region" description="Low complexity" evidence="1">
    <location>
        <begin position="337"/>
        <end position="367"/>
    </location>
</feature>
<feature type="compositionally biased region" description="Basic and acidic residues" evidence="1">
    <location>
        <begin position="162"/>
        <end position="182"/>
    </location>
</feature>
<feature type="compositionally biased region" description="Low complexity" evidence="1">
    <location>
        <begin position="194"/>
        <end position="227"/>
    </location>
</feature>
<sequence length="772" mass="79431">MSGERPEDAQGPDETAGTGNGQDGLEARRASDPDAPFHGLRSAADIFGAPRASDEWPSRRERREAIKAAQETGAPLPEPFEPPAAAPVDEAATPAEDTGPVGDGATQAISMPEELAAPSENPVAAAEHERAGLRDRIPPAAAVPPTSTASHPSAIQLPTAQSHRDDRVAEAKEIDAERRRVDPFGLGLGDGDVDWLGRATGTQPPAPSAAGSSAAGPSAAAPSAVGPTPSPTGPVAQPIGVGNVLPPTDEPPSFTDLLRVTTGETPLGQTGGHERPFDWAIRDDETGEVPTTLTSDRFDTTALAGHTWTLADESDSEDEVVSGEVDTPETGIPVVRPDAATTALPPVDATAAPPVDAATTALPVADPQPSERGSWSLADDAPVADDHADADDDVDDARATTAFEPPRSASSVPDAGGQWWAEPDAVVPPTAVPPLVEPAPGDDPQQYPAHLPPAVGQDLDAIMGIRRDDSEPRTHDDPAPLPSGAPDDLDQSEWTDRETSDTSAIKDIFGTAAVDQLGASGYDPHDNSTRMMPAVGADRGATTPRAAATPEPSAAQQGIINEQFAKLQGEGKRGKQLLIGGSVVLILLMLVAVFFLARWIMGNNLSEHLTPATKSPAAASAPATAEPSDDTSSTAAAAPAQSLQFATTPAAPGEHPWTELDGGECLSPFEDAWAETFTVVDCSAPHLAQLTARLQVSANAWPGPDTLSAQASERCQSAEALDASAAAAVGDVQVQGSYAPDQETWDRGDVFISCFVSRSSGGTLTGSLAPSA</sequence>
<protein>
    <submittedName>
        <fullName evidence="3">Septum formation family protein</fullName>
    </submittedName>
</protein>
<organism evidence="3">
    <name type="scientific">Neobacillus citreus</name>
    <dbReference type="NCBI Taxonomy" id="2833578"/>
    <lineage>
        <taxon>Bacteria</taxon>
        <taxon>Bacillati</taxon>
        <taxon>Bacillota</taxon>
        <taxon>Bacilli</taxon>
        <taxon>Bacillales</taxon>
        <taxon>Bacillaceae</taxon>
        <taxon>Neobacillus</taxon>
    </lineage>
</organism>
<feature type="region of interest" description="Disordered" evidence="1">
    <location>
        <begin position="616"/>
        <end position="639"/>
    </location>
</feature>